<dbReference type="GO" id="GO:0005484">
    <property type="term" value="F:SNAP receptor activity"/>
    <property type="evidence" value="ECO:0007669"/>
    <property type="project" value="TreeGrafter"/>
</dbReference>
<keyword evidence="3" id="KW-0812">Transmembrane</keyword>
<evidence type="ECO:0000256" key="2">
    <source>
        <dbReference type="SAM" id="MobiDB-lite"/>
    </source>
</evidence>
<organism evidence="5 6">
    <name type="scientific">Euplotes crassus</name>
    <dbReference type="NCBI Taxonomy" id="5936"/>
    <lineage>
        <taxon>Eukaryota</taxon>
        <taxon>Sar</taxon>
        <taxon>Alveolata</taxon>
        <taxon>Ciliophora</taxon>
        <taxon>Intramacronucleata</taxon>
        <taxon>Spirotrichea</taxon>
        <taxon>Hypotrichia</taxon>
        <taxon>Euplotida</taxon>
        <taxon>Euplotidae</taxon>
        <taxon>Moneuplotes</taxon>
    </lineage>
</organism>
<evidence type="ECO:0000313" key="6">
    <source>
        <dbReference type="Proteomes" id="UP001295684"/>
    </source>
</evidence>
<sequence>MSYDLEINSSATRRSPLVDKSSGSSLNDTINGRSAEEIKELLEKVNNNIYSLEKYTLTLTSGKGVNKQQMKANEKLMLDCLNNLRRAKELIATYDRNDAPIYRRKLATISDRVEEVVKSIRDKEQRGLAEAKRSMNRLSEDERYQEEDKKEKKQLLLKLEGEVKVLEEADYINDVIDERQAQIDKIGNIMNGIRDISQDFNMEVEAQGEKLVNVDNNMENVAGNTKEATKQLQQADKRSKSTGKCLIIIAAIIFCALGALVGILFATGTI</sequence>
<feature type="region of interest" description="Disordered" evidence="2">
    <location>
        <begin position="125"/>
        <end position="146"/>
    </location>
</feature>
<evidence type="ECO:0000313" key="5">
    <source>
        <dbReference type="EMBL" id="CAI2373800.1"/>
    </source>
</evidence>
<keyword evidence="6" id="KW-1185">Reference proteome</keyword>
<dbReference type="GO" id="GO:0012505">
    <property type="term" value="C:endomembrane system"/>
    <property type="evidence" value="ECO:0007669"/>
    <property type="project" value="TreeGrafter"/>
</dbReference>
<dbReference type="GO" id="GO:0006906">
    <property type="term" value="P:vesicle fusion"/>
    <property type="evidence" value="ECO:0007669"/>
    <property type="project" value="TreeGrafter"/>
</dbReference>
<dbReference type="Gene3D" id="1.20.5.110">
    <property type="match status" value="1"/>
</dbReference>
<gene>
    <name evidence="5" type="ORF">ECRASSUSDP1_LOCUS15149</name>
</gene>
<dbReference type="InterPro" id="IPR010989">
    <property type="entry name" value="SNARE"/>
</dbReference>
<dbReference type="SUPFAM" id="SSF58038">
    <property type="entry name" value="SNARE fusion complex"/>
    <property type="match status" value="1"/>
</dbReference>
<keyword evidence="3" id="KW-0472">Membrane</keyword>
<evidence type="ECO:0000256" key="3">
    <source>
        <dbReference type="SAM" id="Phobius"/>
    </source>
</evidence>
<comment type="caution">
    <text evidence="5">The sequence shown here is derived from an EMBL/GenBank/DDBJ whole genome shotgun (WGS) entry which is preliminary data.</text>
</comment>
<dbReference type="GO" id="GO:0031201">
    <property type="term" value="C:SNARE complex"/>
    <property type="evidence" value="ECO:0007669"/>
    <property type="project" value="TreeGrafter"/>
</dbReference>
<dbReference type="SMART" id="SM00397">
    <property type="entry name" value="t_SNARE"/>
    <property type="match status" value="1"/>
</dbReference>
<dbReference type="Pfam" id="PF05739">
    <property type="entry name" value="SNARE"/>
    <property type="match status" value="1"/>
</dbReference>
<dbReference type="GO" id="GO:0048278">
    <property type="term" value="P:vesicle docking"/>
    <property type="evidence" value="ECO:0007669"/>
    <property type="project" value="TreeGrafter"/>
</dbReference>
<proteinExistence type="inferred from homology"/>
<evidence type="ECO:0000256" key="1">
    <source>
        <dbReference type="ARBA" id="ARBA00009063"/>
    </source>
</evidence>
<accession>A0AAD1XJC8</accession>
<protein>
    <recommendedName>
        <fullName evidence="4">t-SNARE coiled-coil homology domain-containing protein</fullName>
    </recommendedName>
</protein>
<reference evidence="5" key="1">
    <citation type="submission" date="2023-07" db="EMBL/GenBank/DDBJ databases">
        <authorList>
            <consortium name="AG Swart"/>
            <person name="Singh M."/>
            <person name="Singh A."/>
            <person name="Seah K."/>
            <person name="Emmerich C."/>
        </authorList>
    </citation>
    <scope>NUCLEOTIDE SEQUENCE</scope>
    <source>
        <strain evidence="5">DP1</strain>
    </source>
</reference>
<name>A0AAD1XJC8_EUPCR</name>
<dbReference type="PROSITE" id="PS50192">
    <property type="entry name" value="T_SNARE"/>
    <property type="match status" value="1"/>
</dbReference>
<dbReference type="GO" id="GO:0000149">
    <property type="term" value="F:SNARE binding"/>
    <property type="evidence" value="ECO:0007669"/>
    <property type="project" value="TreeGrafter"/>
</dbReference>
<dbReference type="SUPFAM" id="SSF47661">
    <property type="entry name" value="t-snare proteins"/>
    <property type="match status" value="1"/>
</dbReference>
<dbReference type="GO" id="GO:0006886">
    <property type="term" value="P:intracellular protein transport"/>
    <property type="evidence" value="ECO:0007669"/>
    <property type="project" value="TreeGrafter"/>
</dbReference>
<comment type="similarity">
    <text evidence="1">Belongs to the syntaxin family.</text>
</comment>
<dbReference type="Proteomes" id="UP001295684">
    <property type="component" value="Unassembled WGS sequence"/>
</dbReference>
<feature type="transmembrane region" description="Helical" evidence="3">
    <location>
        <begin position="245"/>
        <end position="266"/>
    </location>
</feature>
<dbReference type="InterPro" id="IPR045242">
    <property type="entry name" value="Syntaxin"/>
</dbReference>
<keyword evidence="3" id="KW-1133">Transmembrane helix</keyword>
<dbReference type="PANTHER" id="PTHR19957">
    <property type="entry name" value="SYNTAXIN"/>
    <property type="match status" value="1"/>
</dbReference>
<dbReference type="EMBL" id="CAMPGE010015163">
    <property type="protein sequence ID" value="CAI2373800.1"/>
    <property type="molecule type" value="Genomic_DNA"/>
</dbReference>
<evidence type="ECO:0000259" key="4">
    <source>
        <dbReference type="PROSITE" id="PS50192"/>
    </source>
</evidence>
<dbReference type="AlphaFoldDB" id="A0AAD1XJC8"/>
<feature type="domain" description="T-SNARE coiled-coil homology" evidence="4">
    <location>
        <begin position="173"/>
        <end position="235"/>
    </location>
</feature>
<dbReference type="InterPro" id="IPR000727">
    <property type="entry name" value="T_SNARE_dom"/>
</dbReference>